<dbReference type="Pfam" id="PF00486">
    <property type="entry name" value="Trans_reg_C"/>
    <property type="match status" value="1"/>
</dbReference>
<dbReference type="PANTHER" id="PTHR48111:SF67">
    <property type="entry name" value="TRANSCRIPTIONAL REGULATORY PROTEIN TCTD"/>
    <property type="match status" value="1"/>
</dbReference>
<evidence type="ECO:0000259" key="7">
    <source>
        <dbReference type="PROSITE" id="PS51755"/>
    </source>
</evidence>
<dbReference type="Gene3D" id="1.10.10.10">
    <property type="entry name" value="Winged helix-like DNA-binding domain superfamily/Winged helix DNA-binding domain"/>
    <property type="match status" value="1"/>
</dbReference>
<feature type="domain" description="Response regulatory" evidence="6">
    <location>
        <begin position="2"/>
        <end position="116"/>
    </location>
</feature>
<proteinExistence type="predicted"/>
<dbReference type="CDD" id="cd00383">
    <property type="entry name" value="trans_reg_C"/>
    <property type="match status" value="1"/>
</dbReference>
<keyword evidence="9" id="KW-1185">Reference proteome</keyword>
<dbReference type="SMART" id="SM00862">
    <property type="entry name" value="Trans_reg_C"/>
    <property type="match status" value="1"/>
</dbReference>
<sequence>MRILLVEDSIDIADAIETRLARDGHALTVVSDGLEGGEYALSGDFDVILLDINLPGQDGFAVLRSLRNTGIATPVLVMTARNQVADKVSLLDLGADDYIVKPFELAELSARVRALARRGMGKSSPQLQIDGLRMDIGMRTASLDDQPLDLGKREYDLLECLAVNAPNTVNKDQIVVKLFGLDDTGTPNAVELLVSRLRRKLEGSSVEIYTQRGAGYLLRRCHT</sequence>
<evidence type="ECO:0000259" key="6">
    <source>
        <dbReference type="PROSITE" id="PS50110"/>
    </source>
</evidence>
<protein>
    <submittedName>
        <fullName evidence="8">Response regulator transcription factor</fullName>
    </submittedName>
</protein>
<dbReference type="Pfam" id="PF00072">
    <property type="entry name" value="Response_reg"/>
    <property type="match status" value="1"/>
</dbReference>
<dbReference type="Proteomes" id="UP001431784">
    <property type="component" value="Unassembled WGS sequence"/>
</dbReference>
<evidence type="ECO:0000313" key="9">
    <source>
        <dbReference type="Proteomes" id="UP001431784"/>
    </source>
</evidence>
<dbReference type="SMART" id="SM00448">
    <property type="entry name" value="REC"/>
    <property type="match status" value="1"/>
</dbReference>
<evidence type="ECO:0000256" key="4">
    <source>
        <dbReference type="PROSITE-ProRule" id="PRU00169"/>
    </source>
</evidence>
<feature type="domain" description="OmpR/PhoB-type" evidence="7">
    <location>
        <begin position="124"/>
        <end position="220"/>
    </location>
</feature>
<keyword evidence="2 5" id="KW-0238">DNA-binding</keyword>
<evidence type="ECO:0000313" key="8">
    <source>
        <dbReference type="EMBL" id="MDD7973692.1"/>
    </source>
</evidence>
<dbReference type="Gene3D" id="3.40.50.2300">
    <property type="match status" value="1"/>
</dbReference>
<dbReference type="PROSITE" id="PS51755">
    <property type="entry name" value="OMPR_PHOB"/>
    <property type="match status" value="1"/>
</dbReference>
<dbReference type="PANTHER" id="PTHR48111">
    <property type="entry name" value="REGULATOR OF RPOS"/>
    <property type="match status" value="1"/>
</dbReference>
<accession>A0ABT5TEY5</accession>
<dbReference type="Gene3D" id="6.10.250.690">
    <property type="match status" value="1"/>
</dbReference>
<organism evidence="8 9">
    <name type="scientific">Roseinatronobacter alkalisoli</name>
    <dbReference type="NCBI Taxonomy" id="3028235"/>
    <lineage>
        <taxon>Bacteria</taxon>
        <taxon>Pseudomonadati</taxon>
        <taxon>Pseudomonadota</taxon>
        <taxon>Alphaproteobacteria</taxon>
        <taxon>Rhodobacterales</taxon>
        <taxon>Paracoccaceae</taxon>
        <taxon>Roseinatronobacter</taxon>
    </lineage>
</organism>
<dbReference type="InterPro" id="IPR011006">
    <property type="entry name" value="CheY-like_superfamily"/>
</dbReference>
<dbReference type="InterPro" id="IPR001867">
    <property type="entry name" value="OmpR/PhoB-type_DNA-bd"/>
</dbReference>
<evidence type="ECO:0000256" key="3">
    <source>
        <dbReference type="ARBA" id="ARBA00023163"/>
    </source>
</evidence>
<dbReference type="InterPro" id="IPR039420">
    <property type="entry name" value="WalR-like"/>
</dbReference>
<reference evidence="8" key="1">
    <citation type="submission" date="2023-02" db="EMBL/GenBank/DDBJ databases">
        <title>Description of Roseinatronobacter alkalisoli sp. nov., an alkaliphilic bacerium isolated from soda soil.</title>
        <authorList>
            <person name="Wei W."/>
        </authorList>
    </citation>
    <scope>NUCLEOTIDE SEQUENCE</scope>
    <source>
        <strain evidence="8">HJB301</strain>
    </source>
</reference>
<evidence type="ECO:0000256" key="1">
    <source>
        <dbReference type="ARBA" id="ARBA00023015"/>
    </source>
</evidence>
<keyword evidence="4" id="KW-0597">Phosphoprotein</keyword>
<dbReference type="PROSITE" id="PS50110">
    <property type="entry name" value="RESPONSE_REGULATORY"/>
    <property type="match status" value="1"/>
</dbReference>
<dbReference type="RefSeq" id="WP_274354355.1">
    <property type="nucleotide sequence ID" value="NZ_JAQZSM010000048.1"/>
</dbReference>
<gene>
    <name evidence="8" type="ORF">PUT78_21765</name>
</gene>
<dbReference type="InterPro" id="IPR036388">
    <property type="entry name" value="WH-like_DNA-bd_sf"/>
</dbReference>
<dbReference type="SUPFAM" id="SSF52172">
    <property type="entry name" value="CheY-like"/>
    <property type="match status" value="1"/>
</dbReference>
<evidence type="ECO:0000256" key="2">
    <source>
        <dbReference type="ARBA" id="ARBA00023125"/>
    </source>
</evidence>
<dbReference type="EMBL" id="JAQZSM010000048">
    <property type="protein sequence ID" value="MDD7973692.1"/>
    <property type="molecule type" value="Genomic_DNA"/>
</dbReference>
<keyword evidence="1" id="KW-0805">Transcription regulation</keyword>
<keyword evidence="3" id="KW-0804">Transcription</keyword>
<name>A0ABT5TEY5_9RHOB</name>
<feature type="DNA-binding region" description="OmpR/PhoB-type" evidence="5">
    <location>
        <begin position="124"/>
        <end position="220"/>
    </location>
</feature>
<dbReference type="InterPro" id="IPR001789">
    <property type="entry name" value="Sig_transdc_resp-reg_receiver"/>
</dbReference>
<feature type="modified residue" description="4-aspartylphosphate" evidence="4">
    <location>
        <position position="51"/>
    </location>
</feature>
<evidence type="ECO:0000256" key="5">
    <source>
        <dbReference type="PROSITE-ProRule" id="PRU01091"/>
    </source>
</evidence>
<comment type="caution">
    <text evidence="8">The sequence shown here is derived from an EMBL/GenBank/DDBJ whole genome shotgun (WGS) entry which is preliminary data.</text>
</comment>